<dbReference type="AlphaFoldDB" id="A0A1H3DWX5"/>
<dbReference type="RefSeq" id="WP_223814182.1">
    <property type="nucleotide sequence ID" value="NZ_CP061498.1"/>
</dbReference>
<dbReference type="Proteomes" id="UP000198539">
    <property type="component" value="Unassembled WGS sequence"/>
</dbReference>
<evidence type="ECO:0000313" key="1">
    <source>
        <dbReference type="EMBL" id="SDX70891.1"/>
    </source>
</evidence>
<reference evidence="1 2" key="1">
    <citation type="submission" date="2016-10" db="EMBL/GenBank/DDBJ databases">
        <authorList>
            <person name="de Groot N.N."/>
        </authorList>
    </citation>
    <scope>NUCLEOTIDE SEQUENCE [LARGE SCALE GENOMIC DNA]</scope>
    <source>
        <strain evidence="1 2">CGMCC 1.8894</strain>
    </source>
</reference>
<keyword evidence="2" id="KW-1185">Reference proteome</keyword>
<accession>A0A1H3DWX5</accession>
<sequence length="52" mass="5343">MAFQMHDADGDGDGQVTVTEAEMAAMAAMMQNHMGGRQGDMPGAGHGMMGSN</sequence>
<proteinExistence type="predicted"/>
<name>A0A1H3DWX5_9RHOB</name>
<organism evidence="1 2">
    <name type="scientific">Roseicitreum antarcticum</name>
    <dbReference type="NCBI Taxonomy" id="564137"/>
    <lineage>
        <taxon>Bacteria</taxon>
        <taxon>Pseudomonadati</taxon>
        <taxon>Pseudomonadota</taxon>
        <taxon>Alphaproteobacteria</taxon>
        <taxon>Rhodobacterales</taxon>
        <taxon>Paracoccaceae</taxon>
        <taxon>Roseicitreum</taxon>
    </lineage>
</organism>
<evidence type="ECO:0008006" key="3">
    <source>
        <dbReference type="Google" id="ProtNLM"/>
    </source>
</evidence>
<dbReference type="EMBL" id="FNOM01000016">
    <property type="protein sequence ID" value="SDX70891.1"/>
    <property type="molecule type" value="Genomic_DNA"/>
</dbReference>
<gene>
    <name evidence="1" type="ORF">SAMN04488238_11638</name>
</gene>
<protein>
    <recommendedName>
        <fullName evidence="3">EF-hand domain-containing protein</fullName>
    </recommendedName>
</protein>
<evidence type="ECO:0000313" key="2">
    <source>
        <dbReference type="Proteomes" id="UP000198539"/>
    </source>
</evidence>
<dbReference type="STRING" id="564137.SAMN04488238_11638"/>